<proteinExistence type="predicted"/>
<dbReference type="RefSeq" id="WP_002653915.1">
    <property type="nucleotide sequence ID" value="NZ_CH672376.1"/>
</dbReference>
<dbReference type="Pfam" id="PF12867">
    <property type="entry name" value="DinB_2"/>
    <property type="match status" value="1"/>
</dbReference>
<dbReference type="InterPro" id="IPR024775">
    <property type="entry name" value="DinB-like"/>
</dbReference>
<accession>A3ZXF9</accession>
<dbReference type="PANTHER" id="PTHR23150">
    <property type="entry name" value="SULFATASE MODIFYING FACTOR 1, 2"/>
    <property type="match status" value="1"/>
</dbReference>
<dbReference type="GO" id="GO:0052699">
    <property type="term" value="P:ergothioneine biosynthetic process"/>
    <property type="evidence" value="ECO:0007669"/>
    <property type="project" value="InterPro"/>
</dbReference>
<evidence type="ECO:0000313" key="6">
    <source>
        <dbReference type="EMBL" id="EAQ78749.1"/>
    </source>
</evidence>
<dbReference type="STRING" id="314230.DSM3645_29646"/>
<gene>
    <name evidence="6" type="ORF">DSM3645_29646</name>
</gene>
<dbReference type="AlphaFoldDB" id="A3ZXF9"/>
<dbReference type="SUPFAM" id="SSF56436">
    <property type="entry name" value="C-type lectin-like"/>
    <property type="match status" value="1"/>
</dbReference>
<keyword evidence="1" id="KW-0560">Oxidoreductase</keyword>
<sequence length="424" mass="48752">MSTAVDIRSEVLRQQFREVRQRSEKIAAPLEIEDFVVQSMPDASPIKWHLAHTTWFFETFVLQPSLADYVSPWPQFEYLFNSYYNTVGRPFPRSERGLLSRPTVTDVWKYRRYVDERIEEVMSTLDAQLLTVIELGVHHEQQHQELMLTDLKHAFSCNPLCPAYVDQAAIGETAASDRRWIAYEGGISSIGYDGDQFCYDNEQPAHQTLLEPYALASRLVTSGEYLEFMADGGYQDPQWWLSDGWNFLQSQQIVAPLYWRQQAEHWLQLTLGGLVPVSPSQPVHHVSYYEADAFARWAGHRLPTEQEWETAAQTELASSDSIQGLFLESEEFRPLPASLDATNRMQQLFGDVWQWTASPYTAYPRYRASAGALGEYNGKFMCNQWVLRGGSCVTPQSHIRATYRNFFGPGKRWQFSGIRLAKSI</sequence>
<feature type="domain" description="Sulfatase-modifying factor enzyme-like" evidence="4">
    <location>
        <begin position="179"/>
        <end position="422"/>
    </location>
</feature>
<name>A3ZXF9_9BACT</name>
<reference evidence="6 7" key="1">
    <citation type="submission" date="2006-02" db="EMBL/GenBank/DDBJ databases">
        <authorList>
            <person name="Amann R."/>
            <person name="Ferriera S."/>
            <person name="Johnson J."/>
            <person name="Kravitz S."/>
            <person name="Halpern A."/>
            <person name="Remington K."/>
            <person name="Beeson K."/>
            <person name="Tran B."/>
            <person name="Rogers Y.-H."/>
            <person name="Friedman R."/>
            <person name="Venter J.C."/>
        </authorList>
    </citation>
    <scope>NUCLEOTIDE SEQUENCE [LARGE SCALE GENOMIC DNA]</scope>
    <source>
        <strain evidence="6 7">DSM 3645</strain>
    </source>
</reference>
<evidence type="ECO:0000256" key="1">
    <source>
        <dbReference type="ARBA" id="ARBA00023002"/>
    </source>
</evidence>
<evidence type="ECO:0008006" key="8">
    <source>
        <dbReference type="Google" id="ProtNLM"/>
    </source>
</evidence>
<dbReference type="Pfam" id="PF03781">
    <property type="entry name" value="FGE-sulfatase"/>
    <property type="match status" value="1"/>
</dbReference>
<keyword evidence="2" id="KW-0408">Iron</keyword>
<dbReference type="InterPro" id="IPR017806">
    <property type="entry name" value="EgtB"/>
</dbReference>
<evidence type="ECO:0000256" key="2">
    <source>
        <dbReference type="ARBA" id="ARBA00023004"/>
    </source>
</evidence>
<dbReference type="InterPro" id="IPR005532">
    <property type="entry name" value="SUMF_dom"/>
</dbReference>
<evidence type="ECO:0000313" key="7">
    <source>
        <dbReference type="Proteomes" id="UP000004358"/>
    </source>
</evidence>
<dbReference type="EMBL" id="AANZ01000018">
    <property type="protein sequence ID" value="EAQ78749.1"/>
    <property type="molecule type" value="Genomic_DNA"/>
</dbReference>
<feature type="domain" description="DinB-like" evidence="5">
    <location>
        <begin position="15"/>
        <end position="146"/>
    </location>
</feature>
<comment type="pathway">
    <text evidence="3">Amino-acid biosynthesis; ergothioneine biosynthesis.</text>
</comment>
<dbReference type="InterPro" id="IPR034660">
    <property type="entry name" value="DinB/YfiT-like"/>
</dbReference>
<dbReference type="eggNOG" id="COG1262">
    <property type="taxonomic scope" value="Bacteria"/>
</dbReference>
<dbReference type="SUPFAM" id="SSF109854">
    <property type="entry name" value="DinB/YfiT-like putative metalloenzymes"/>
    <property type="match status" value="1"/>
</dbReference>
<evidence type="ECO:0000256" key="3">
    <source>
        <dbReference type="ARBA" id="ARBA00037882"/>
    </source>
</evidence>
<comment type="caution">
    <text evidence="6">The sequence shown here is derived from an EMBL/GenBank/DDBJ whole genome shotgun (WGS) entry which is preliminary data.</text>
</comment>
<evidence type="ECO:0000259" key="5">
    <source>
        <dbReference type="Pfam" id="PF12867"/>
    </source>
</evidence>
<dbReference type="Gene3D" id="3.90.1580.10">
    <property type="entry name" value="paralog of FGE (formylglycine-generating enzyme)"/>
    <property type="match status" value="1"/>
</dbReference>
<dbReference type="HOGENOM" id="CLU_012431_9_0_0"/>
<dbReference type="PANTHER" id="PTHR23150:SF36">
    <property type="entry name" value="HERCYNINE OXYGENASE"/>
    <property type="match status" value="1"/>
</dbReference>
<evidence type="ECO:0000259" key="4">
    <source>
        <dbReference type="Pfam" id="PF03781"/>
    </source>
</evidence>
<dbReference type="InterPro" id="IPR042095">
    <property type="entry name" value="SUMF_sf"/>
</dbReference>
<organism evidence="6 7">
    <name type="scientific">Blastopirellula marina DSM 3645</name>
    <dbReference type="NCBI Taxonomy" id="314230"/>
    <lineage>
        <taxon>Bacteria</taxon>
        <taxon>Pseudomonadati</taxon>
        <taxon>Planctomycetota</taxon>
        <taxon>Planctomycetia</taxon>
        <taxon>Pirellulales</taxon>
        <taxon>Pirellulaceae</taxon>
        <taxon>Blastopirellula</taxon>
    </lineage>
</organism>
<dbReference type="OrthoDB" id="9812426at2"/>
<dbReference type="NCBIfam" id="TIGR03440">
    <property type="entry name" value="egtB_TIGR03440"/>
    <property type="match status" value="1"/>
</dbReference>
<dbReference type="InterPro" id="IPR016187">
    <property type="entry name" value="CTDL_fold"/>
</dbReference>
<protein>
    <recommendedName>
        <fullName evidence="8">Sulfatase-modifying factor enzyme domain-containing protein</fullName>
    </recommendedName>
</protein>
<dbReference type="InterPro" id="IPR051043">
    <property type="entry name" value="Sulfatase_Mod_Factor_Kinase"/>
</dbReference>
<dbReference type="Proteomes" id="UP000004358">
    <property type="component" value="Unassembled WGS sequence"/>
</dbReference>